<keyword evidence="3" id="KW-1003">Cell membrane</keyword>
<evidence type="ECO:0000256" key="9">
    <source>
        <dbReference type="ARBA" id="ARBA00022840"/>
    </source>
</evidence>
<evidence type="ECO:0000256" key="8">
    <source>
        <dbReference type="ARBA" id="ARBA00022777"/>
    </source>
</evidence>
<keyword evidence="5" id="KW-0808">Transferase</keyword>
<accession>A0A6A6L228</accession>
<comment type="subcellular location">
    <subcellularLocation>
        <location evidence="1">Cell membrane</location>
        <topology evidence="1">Single-pass membrane protein</topology>
    </subcellularLocation>
</comment>
<feature type="compositionally biased region" description="Polar residues" evidence="14">
    <location>
        <begin position="147"/>
        <end position="160"/>
    </location>
</feature>
<reference evidence="16 17" key="1">
    <citation type="journal article" date="2020" name="Mol. Plant">
        <title>The Chromosome-Based Rubber Tree Genome Provides New Insights into Spurge Genome Evolution and Rubber Biosynthesis.</title>
        <authorList>
            <person name="Liu J."/>
            <person name="Shi C."/>
            <person name="Shi C.C."/>
            <person name="Li W."/>
            <person name="Zhang Q.J."/>
            <person name="Zhang Y."/>
            <person name="Li K."/>
            <person name="Lu H.F."/>
            <person name="Shi C."/>
            <person name="Zhu S.T."/>
            <person name="Xiao Z.Y."/>
            <person name="Nan H."/>
            <person name="Yue Y."/>
            <person name="Zhu X.G."/>
            <person name="Wu Y."/>
            <person name="Hong X.N."/>
            <person name="Fan G.Y."/>
            <person name="Tong Y."/>
            <person name="Zhang D."/>
            <person name="Mao C.L."/>
            <person name="Liu Y.L."/>
            <person name="Hao S.J."/>
            <person name="Liu W.Q."/>
            <person name="Lv M.Q."/>
            <person name="Zhang H.B."/>
            <person name="Liu Y."/>
            <person name="Hu-Tang G.R."/>
            <person name="Wang J.P."/>
            <person name="Wang J.H."/>
            <person name="Sun Y.H."/>
            <person name="Ni S.B."/>
            <person name="Chen W.B."/>
            <person name="Zhang X.C."/>
            <person name="Jiao Y.N."/>
            <person name="Eichler E.E."/>
            <person name="Li G.H."/>
            <person name="Liu X."/>
            <person name="Gao L.Z."/>
        </authorList>
    </citation>
    <scope>NUCLEOTIDE SEQUENCE [LARGE SCALE GENOMIC DNA]</scope>
    <source>
        <strain evidence="17">cv. GT1</strain>
        <tissue evidence="16">Leaf</tissue>
    </source>
</reference>
<dbReference type="Gene3D" id="3.30.200.20">
    <property type="entry name" value="Phosphorylase Kinase, domain 1"/>
    <property type="match status" value="1"/>
</dbReference>
<evidence type="ECO:0000313" key="17">
    <source>
        <dbReference type="Proteomes" id="UP000467840"/>
    </source>
</evidence>
<keyword evidence="8" id="KW-0418">Kinase</keyword>
<keyword evidence="4" id="KW-0723">Serine/threonine-protein kinase</keyword>
<feature type="region of interest" description="Disordered" evidence="14">
    <location>
        <begin position="124"/>
        <end position="160"/>
    </location>
</feature>
<evidence type="ECO:0000256" key="7">
    <source>
        <dbReference type="ARBA" id="ARBA00022741"/>
    </source>
</evidence>
<keyword evidence="7" id="KW-0547">Nucleotide-binding</keyword>
<keyword evidence="10 15" id="KW-1133">Transmembrane helix</keyword>
<evidence type="ECO:0000313" key="16">
    <source>
        <dbReference type="EMBL" id="KAF2294336.1"/>
    </source>
</evidence>
<dbReference type="EMBL" id="JAAGAX010000013">
    <property type="protein sequence ID" value="KAF2294336.1"/>
    <property type="molecule type" value="Genomic_DNA"/>
</dbReference>
<evidence type="ECO:0000256" key="13">
    <source>
        <dbReference type="ARBA" id="ARBA00048679"/>
    </source>
</evidence>
<evidence type="ECO:0000256" key="1">
    <source>
        <dbReference type="ARBA" id="ARBA00004162"/>
    </source>
</evidence>
<dbReference type="GO" id="GO:0005524">
    <property type="term" value="F:ATP binding"/>
    <property type="evidence" value="ECO:0007669"/>
    <property type="project" value="UniProtKB-KW"/>
</dbReference>
<evidence type="ECO:0000256" key="11">
    <source>
        <dbReference type="ARBA" id="ARBA00023136"/>
    </source>
</evidence>
<evidence type="ECO:0000256" key="2">
    <source>
        <dbReference type="ARBA" id="ARBA00012513"/>
    </source>
</evidence>
<keyword evidence="11 15" id="KW-0472">Membrane</keyword>
<evidence type="ECO:0000256" key="10">
    <source>
        <dbReference type="ARBA" id="ARBA00022989"/>
    </source>
</evidence>
<proteinExistence type="predicted"/>
<feature type="transmembrane region" description="Helical" evidence="15">
    <location>
        <begin position="70"/>
        <end position="88"/>
    </location>
</feature>
<name>A0A6A6L228_HEVBR</name>
<dbReference type="AlphaFoldDB" id="A0A6A6L228"/>
<evidence type="ECO:0000256" key="14">
    <source>
        <dbReference type="SAM" id="MobiDB-lite"/>
    </source>
</evidence>
<keyword evidence="9" id="KW-0067">ATP-binding</keyword>
<evidence type="ECO:0000256" key="5">
    <source>
        <dbReference type="ARBA" id="ARBA00022679"/>
    </source>
</evidence>
<comment type="caution">
    <text evidence="16">The sequence shown here is derived from an EMBL/GenBank/DDBJ whole genome shotgun (WGS) entry which is preliminary data.</text>
</comment>
<dbReference type="Proteomes" id="UP000467840">
    <property type="component" value="Chromosome 7"/>
</dbReference>
<evidence type="ECO:0000256" key="6">
    <source>
        <dbReference type="ARBA" id="ARBA00022692"/>
    </source>
</evidence>
<keyword evidence="17" id="KW-1185">Reference proteome</keyword>
<dbReference type="PANTHER" id="PTHR47982">
    <property type="entry name" value="PROLINE-RICH RECEPTOR-LIKE PROTEIN KINASE PERK4"/>
    <property type="match status" value="1"/>
</dbReference>
<evidence type="ECO:0000256" key="15">
    <source>
        <dbReference type="SAM" id="Phobius"/>
    </source>
</evidence>
<evidence type="ECO:0000256" key="12">
    <source>
        <dbReference type="ARBA" id="ARBA00047899"/>
    </source>
</evidence>
<protein>
    <recommendedName>
        <fullName evidence="2">non-specific serine/threonine protein kinase</fullName>
        <ecNumber evidence="2">2.7.11.1</ecNumber>
    </recommendedName>
</protein>
<comment type="catalytic activity">
    <reaction evidence="13">
        <text>L-seryl-[protein] + ATP = O-phospho-L-seryl-[protein] + ADP + H(+)</text>
        <dbReference type="Rhea" id="RHEA:17989"/>
        <dbReference type="Rhea" id="RHEA-COMP:9863"/>
        <dbReference type="Rhea" id="RHEA-COMP:11604"/>
        <dbReference type="ChEBI" id="CHEBI:15378"/>
        <dbReference type="ChEBI" id="CHEBI:29999"/>
        <dbReference type="ChEBI" id="CHEBI:30616"/>
        <dbReference type="ChEBI" id="CHEBI:83421"/>
        <dbReference type="ChEBI" id="CHEBI:456216"/>
        <dbReference type="EC" id="2.7.11.1"/>
    </reaction>
</comment>
<dbReference type="InterPro" id="IPR047117">
    <property type="entry name" value="PERK1-13-like"/>
</dbReference>
<sequence>MGSFDGSPLWLLCKFGLYVGFLGFNVLRGLYLGDISVADVMVFALLKGYKRLKEPRAMPRIPCLLQPSMVLAYSCSVFILFVYARQIALLSISGALHGLSVLRWLWLLMLLAVAQLERMAAQSSPAPKSSVLNNPTPNVSHRVEPNGSDNEPYRSQKQKSFGRTNFQEDYQLRRFTYQELTTATGGFSEDNRLDEGPLGQVFKGDLNGKMVTVKKFNNSRKQEEEYTKMKAINLIGYCEEGVNRLLVYEFVPQDKSLRYYLFGHGYMAGVERSLSDWTTGVRISQAAATLIYIWIFQVAEDGREMLYSDFATRNSTR</sequence>
<organism evidence="16 17">
    <name type="scientific">Hevea brasiliensis</name>
    <name type="common">Para rubber tree</name>
    <name type="synonym">Siphonia brasiliensis</name>
    <dbReference type="NCBI Taxonomy" id="3981"/>
    <lineage>
        <taxon>Eukaryota</taxon>
        <taxon>Viridiplantae</taxon>
        <taxon>Streptophyta</taxon>
        <taxon>Embryophyta</taxon>
        <taxon>Tracheophyta</taxon>
        <taxon>Spermatophyta</taxon>
        <taxon>Magnoliopsida</taxon>
        <taxon>eudicotyledons</taxon>
        <taxon>Gunneridae</taxon>
        <taxon>Pentapetalae</taxon>
        <taxon>rosids</taxon>
        <taxon>fabids</taxon>
        <taxon>Malpighiales</taxon>
        <taxon>Euphorbiaceae</taxon>
        <taxon>Crotonoideae</taxon>
        <taxon>Micrandreae</taxon>
        <taxon>Hevea</taxon>
    </lineage>
</organism>
<dbReference type="SUPFAM" id="SSF56112">
    <property type="entry name" value="Protein kinase-like (PK-like)"/>
    <property type="match status" value="1"/>
</dbReference>
<dbReference type="PANTHER" id="PTHR47982:SF17">
    <property type="entry name" value="NON-SPECIFIC SERINE_THREONINE PROTEIN KINASE"/>
    <property type="match status" value="1"/>
</dbReference>
<keyword evidence="6 15" id="KW-0812">Transmembrane</keyword>
<gene>
    <name evidence="16" type="ORF">GH714_009410</name>
</gene>
<feature type="transmembrane region" description="Helical" evidence="15">
    <location>
        <begin position="30"/>
        <end position="49"/>
    </location>
</feature>
<comment type="catalytic activity">
    <reaction evidence="12">
        <text>L-threonyl-[protein] + ATP = O-phospho-L-threonyl-[protein] + ADP + H(+)</text>
        <dbReference type="Rhea" id="RHEA:46608"/>
        <dbReference type="Rhea" id="RHEA-COMP:11060"/>
        <dbReference type="Rhea" id="RHEA-COMP:11605"/>
        <dbReference type="ChEBI" id="CHEBI:15378"/>
        <dbReference type="ChEBI" id="CHEBI:30013"/>
        <dbReference type="ChEBI" id="CHEBI:30616"/>
        <dbReference type="ChEBI" id="CHEBI:61977"/>
        <dbReference type="ChEBI" id="CHEBI:456216"/>
        <dbReference type="EC" id="2.7.11.1"/>
    </reaction>
</comment>
<dbReference type="GO" id="GO:0004674">
    <property type="term" value="F:protein serine/threonine kinase activity"/>
    <property type="evidence" value="ECO:0007669"/>
    <property type="project" value="UniProtKB-KW"/>
</dbReference>
<feature type="compositionally biased region" description="Polar residues" evidence="14">
    <location>
        <begin position="124"/>
        <end position="139"/>
    </location>
</feature>
<dbReference type="GO" id="GO:0005886">
    <property type="term" value="C:plasma membrane"/>
    <property type="evidence" value="ECO:0007669"/>
    <property type="project" value="UniProtKB-SubCell"/>
</dbReference>
<dbReference type="InterPro" id="IPR011009">
    <property type="entry name" value="Kinase-like_dom_sf"/>
</dbReference>
<evidence type="ECO:0000256" key="4">
    <source>
        <dbReference type="ARBA" id="ARBA00022527"/>
    </source>
</evidence>
<evidence type="ECO:0000256" key="3">
    <source>
        <dbReference type="ARBA" id="ARBA00022475"/>
    </source>
</evidence>
<dbReference type="EC" id="2.7.11.1" evidence="2"/>